<keyword evidence="1" id="KW-0812">Transmembrane</keyword>
<feature type="transmembrane region" description="Helical" evidence="1">
    <location>
        <begin position="383"/>
        <end position="403"/>
    </location>
</feature>
<dbReference type="EMBL" id="JAPFFF010000044">
    <property type="protein sequence ID" value="KAK8840715.1"/>
    <property type="molecule type" value="Genomic_DNA"/>
</dbReference>
<feature type="transmembrane region" description="Helical" evidence="1">
    <location>
        <begin position="324"/>
        <end position="348"/>
    </location>
</feature>
<reference evidence="2 3" key="1">
    <citation type="submission" date="2024-04" db="EMBL/GenBank/DDBJ databases">
        <title>Tritrichomonas musculus Genome.</title>
        <authorList>
            <person name="Alves-Ferreira E."/>
            <person name="Grigg M."/>
            <person name="Lorenzi H."/>
            <person name="Galac M."/>
        </authorList>
    </citation>
    <scope>NUCLEOTIDE SEQUENCE [LARGE SCALE GENOMIC DNA]</scope>
    <source>
        <strain evidence="2 3">EAF2021</strain>
    </source>
</reference>
<feature type="transmembrane region" description="Helical" evidence="1">
    <location>
        <begin position="95"/>
        <end position="117"/>
    </location>
</feature>
<feature type="transmembrane region" description="Helical" evidence="1">
    <location>
        <begin position="293"/>
        <end position="312"/>
    </location>
</feature>
<feature type="transmembrane region" description="Helical" evidence="1">
    <location>
        <begin position="199"/>
        <end position="221"/>
    </location>
</feature>
<feature type="transmembrane region" description="Helical" evidence="1">
    <location>
        <begin position="137"/>
        <end position="156"/>
    </location>
</feature>
<protein>
    <submittedName>
        <fullName evidence="2">Uncharacterized protein</fullName>
    </submittedName>
</protein>
<dbReference type="Proteomes" id="UP001470230">
    <property type="component" value="Unassembled WGS sequence"/>
</dbReference>
<evidence type="ECO:0000256" key="1">
    <source>
        <dbReference type="SAM" id="Phobius"/>
    </source>
</evidence>
<keyword evidence="1" id="KW-1133">Transmembrane helix</keyword>
<accession>A0ABR2H3A8</accession>
<gene>
    <name evidence="2" type="ORF">M9Y10_030491</name>
</gene>
<feature type="transmembrane region" description="Helical" evidence="1">
    <location>
        <begin position="412"/>
        <end position="432"/>
    </location>
</feature>
<keyword evidence="1" id="KW-0472">Membrane</keyword>
<evidence type="ECO:0000313" key="2">
    <source>
        <dbReference type="EMBL" id="KAK8840715.1"/>
    </source>
</evidence>
<feature type="transmembrane region" description="Helical" evidence="1">
    <location>
        <begin position="233"/>
        <end position="255"/>
    </location>
</feature>
<organism evidence="2 3">
    <name type="scientific">Tritrichomonas musculus</name>
    <dbReference type="NCBI Taxonomy" id="1915356"/>
    <lineage>
        <taxon>Eukaryota</taxon>
        <taxon>Metamonada</taxon>
        <taxon>Parabasalia</taxon>
        <taxon>Tritrichomonadida</taxon>
        <taxon>Tritrichomonadidae</taxon>
        <taxon>Tritrichomonas</taxon>
    </lineage>
</organism>
<comment type="caution">
    <text evidence="2">The sequence shown here is derived from an EMBL/GenBank/DDBJ whole genome shotgun (WGS) entry which is preliminary data.</text>
</comment>
<evidence type="ECO:0000313" key="3">
    <source>
        <dbReference type="Proteomes" id="UP001470230"/>
    </source>
</evidence>
<feature type="transmembrane region" description="Helical" evidence="1">
    <location>
        <begin position="470"/>
        <end position="489"/>
    </location>
</feature>
<feature type="transmembrane region" description="Helical" evidence="1">
    <location>
        <begin position="522"/>
        <end position="541"/>
    </location>
</feature>
<name>A0ABR2H3A8_9EUKA</name>
<sequence>MTEREVSSINDVFIISDGSNESADMEARDVSSAVQNDYFIANSDQEDSSQNKEVKDVLERKAILEDDNSISSNSDVDSEEKSNSKCIPFIITNKFLFISSGITLFFIVLTAILSGSVKSENRMHIVTRTLEIVDKRGGFVIWACHCISLVALPWLIHYLFQYQIDNQIMYYIYIFSAPVMMFFNMLGGFLPIKGSCYPLIFEVLISMYLLFHLPFKSVYIIRTNGYFLGEITLMSLTFIYISSSLGASTITYMLYGRYLRVDNSIIEYPKNPHYAIQYIKFIDGLSGLRLNGSFLACYSLFTFFSVGIGFLMSFRNSFFMAIPFLILAICTVIETHAVGILLFCQLIFHLMYMTCLQFSKSRNIVTGCCVCCFDSCNTTLTTILLGDIIAFTMIVFPMLGIVLDGRRDKWPWAYFIFGSLIMMVGVIFHFLVAFDPDTMWKVILAPCFFTAAVYLFGFGFKGYVPFIRSFTYEITYLSWSFALCFWAWANGHSPVLFKCYNALIAVSCLIIIDIYEGFGWMELIFTLVQIFFDTYMIVIVQRLDSKYIAWAVFSVAGVAVLGFLTGVVVVICGLIILLILSFCCKCVSESYSYSSALDYAREHNLKPGDTFECDGQKWRVE</sequence>
<keyword evidence="3" id="KW-1185">Reference proteome</keyword>
<proteinExistence type="predicted"/>
<feature type="transmembrane region" description="Helical" evidence="1">
    <location>
        <begin position="547"/>
        <end position="580"/>
    </location>
</feature>
<feature type="transmembrane region" description="Helical" evidence="1">
    <location>
        <begin position="438"/>
        <end position="458"/>
    </location>
</feature>
<feature type="transmembrane region" description="Helical" evidence="1">
    <location>
        <begin position="168"/>
        <end position="187"/>
    </location>
</feature>